<dbReference type="PANTHER" id="PTHR44927:SF1">
    <property type="entry name" value="FK506-BINDING PROTEIN 15"/>
    <property type="match status" value="1"/>
</dbReference>
<dbReference type="PANTHER" id="PTHR44927">
    <property type="entry name" value="FK506-BINDING PROTEIN 15"/>
    <property type="match status" value="1"/>
</dbReference>
<dbReference type="InterPro" id="IPR046357">
    <property type="entry name" value="PPIase_dom_sf"/>
</dbReference>
<dbReference type="Proteomes" id="UP001378592">
    <property type="component" value="Unassembled WGS sequence"/>
</dbReference>
<evidence type="ECO:0000256" key="1">
    <source>
        <dbReference type="SAM" id="MobiDB-lite"/>
    </source>
</evidence>
<feature type="region of interest" description="Disordered" evidence="1">
    <location>
        <begin position="276"/>
        <end position="303"/>
    </location>
</feature>
<feature type="compositionally biased region" description="Polar residues" evidence="1">
    <location>
        <begin position="291"/>
        <end position="301"/>
    </location>
</feature>
<protein>
    <submittedName>
        <fullName evidence="2">Uncharacterized protein</fullName>
    </submittedName>
</protein>
<comment type="caution">
    <text evidence="2">The sequence shown here is derived from an EMBL/GenBank/DDBJ whole genome shotgun (WGS) entry which is preliminary data.</text>
</comment>
<dbReference type="EMBL" id="JAZDUA010000596">
    <property type="protein sequence ID" value="KAK7790726.1"/>
    <property type="molecule type" value="Genomic_DNA"/>
</dbReference>
<accession>A0AAN9V7G8</accession>
<reference evidence="2 3" key="1">
    <citation type="submission" date="2024-03" db="EMBL/GenBank/DDBJ databases">
        <title>The genome assembly and annotation of the cricket Gryllus longicercus Weissman &amp; Gray.</title>
        <authorList>
            <person name="Szrajer S."/>
            <person name="Gray D."/>
            <person name="Ylla G."/>
        </authorList>
    </citation>
    <scope>NUCLEOTIDE SEQUENCE [LARGE SCALE GENOMIC DNA]</scope>
    <source>
        <strain evidence="2">DAG 2021-001</strain>
        <tissue evidence="2">Whole body minus gut</tissue>
    </source>
</reference>
<feature type="region of interest" description="Disordered" evidence="1">
    <location>
        <begin position="30"/>
        <end position="55"/>
    </location>
</feature>
<evidence type="ECO:0000313" key="2">
    <source>
        <dbReference type="EMBL" id="KAK7790726.1"/>
    </source>
</evidence>
<dbReference type="GO" id="GO:0003755">
    <property type="term" value="F:peptidyl-prolyl cis-trans isomerase activity"/>
    <property type="evidence" value="ECO:0007669"/>
    <property type="project" value="InterPro"/>
</dbReference>
<dbReference type="Gene3D" id="3.10.50.40">
    <property type="match status" value="1"/>
</dbReference>
<dbReference type="AlphaFoldDB" id="A0AAN9V7G8"/>
<sequence>MFGPEDDEDFTPAVNSKLASLFGQPMEEGNASLTYTAPKQPKKTRPETASPASGSPGKLGIIVVQAVQTYRLEGGSYNNQGKLGAALLGNTSLKLYQLLLYKNKQQHVTSTKISDKFQFIVQDQNYASFYDDRGQNWSIMFESEKNAVDFAREVGLARACTPSEKGDQPYYVQDLKVGKGSGAEFGDLLEIRYTTLPFVNGKLEKAIESNIDAEKPQRVNIRKGVWEEALLGATKGCKKLIVLAPVLFGPWTPLADVNHRLVVEVEVGRIKTRKQSRESTPIEILNRPDSSESNVDSSTDETSIKARGASISEALTNSPKTYKASIISRMARMGQATLPLKGAVMCNPSDSEETEVKFTF</sequence>
<organism evidence="2 3">
    <name type="scientific">Gryllus longicercus</name>
    <dbReference type="NCBI Taxonomy" id="2509291"/>
    <lineage>
        <taxon>Eukaryota</taxon>
        <taxon>Metazoa</taxon>
        <taxon>Ecdysozoa</taxon>
        <taxon>Arthropoda</taxon>
        <taxon>Hexapoda</taxon>
        <taxon>Insecta</taxon>
        <taxon>Pterygota</taxon>
        <taxon>Neoptera</taxon>
        <taxon>Polyneoptera</taxon>
        <taxon>Orthoptera</taxon>
        <taxon>Ensifera</taxon>
        <taxon>Gryllidea</taxon>
        <taxon>Grylloidea</taxon>
        <taxon>Gryllidae</taxon>
        <taxon>Gryllinae</taxon>
        <taxon>Gryllus</taxon>
    </lineage>
</organism>
<keyword evidence="3" id="KW-1185">Reference proteome</keyword>
<gene>
    <name evidence="2" type="ORF">R5R35_007964</name>
</gene>
<proteinExistence type="predicted"/>
<evidence type="ECO:0000313" key="3">
    <source>
        <dbReference type="Proteomes" id="UP001378592"/>
    </source>
</evidence>
<name>A0AAN9V7G8_9ORTH</name>